<evidence type="ECO:0000256" key="9">
    <source>
        <dbReference type="RuleBase" id="RU369079"/>
    </source>
</evidence>
<proteinExistence type="inferred from homology"/>
<evidence type="ECO:0000259" key="10">
    <source>
        <dbReference type="Pfam" id="PF04290"/>
    </source>
</evidence>
<evidence type="ECO:0000256" key="2">
    <source>
        <dbReference type="ARBA" id="ARBA00022448"/>
    </source>
</evidence>
<keyword evidence="6 9" id="KW-1133">Transmembrane helix</keyword>
<evidence type="ECO:0000313" key="11">
    <source>
        <dbReference type="EMBL" id="MBP0617411.1"/>
    </source>
</evidence>
<dbReference type="PANTHER" id="PTHR35011">
    <property type="entry name" value="2,3-DIKETO-L-GULONATE TRAP TRANSPORTER SMALL PERMEASE PROTEIN YIAM"/>
    <property type="match status" value="1"/>
</dbReference>
<dbReference type="PANTHER" id="PTHR35011:SF2">
    <property type="entry name" value="2,3-DIKETO-L-GULONATE TRAP TRANSPORTER SMALL PERMEASE PROTEIN YIAM"/>
    <property type="match status" value="1"/>
</dbReference>
<evidence type="ECO:0000256" key="3">
    <source>
        <dbReference type="ARBA" id="ARBA00022475"/>
    </source>
</evidence>
<feature type="transmembrane region" description="Helical" evidence="9">
    <location>
        <begin position="86"/>
        <end position="108"/>
    </location>
</feature>
<keyword evidence="12" id="KW-1185">Reference proteome</keyword>
<keyword evidence="4 9" id="KW-0997">Cell inner membrane</keyword>
<protein>
    <recommendedName>
        <fullName evidence="9">TRAP transporter small permease protein</fullName>
    </recommendedName>
</protein>
<evidence type="ECO:0000256" key="8">
    <source>
        <dbReference type="ARBA" id="ARBA00038436"/>
    </source>
</evidence>
<gene>
    <name evidence="11" type="ORF">J6595_17625</name>
</gene>
<feature type="transmembrane region" description="Helical" evidence="9">
    <location>
        <begin position="47"/>
        <end position="65"/>
    </location>
</feature>
<feature type="transmembrane region" description="Helical" evidence="9">
    <location>
        <begin position="12"/>
        <end position="35"/>
    </location>
</feature>
<name>A0ABS4BL25_9HYPH</name>
<feature type="transmembrane region" description="Helical" evidence="9">
    <location>
        <begin position="128"/>
        <end position="148"/>
    </location>
</feature>
<comment type="subunit">
    <text evidence="9">The complex comprises the extracytoplasmic solute receptor protein and the two transmembrane proteins.</text>
</comment>
<evidence type="ECO:0000256" key="4">
    <source>
        <dbReference type="ARBA" id="ARBA00022519"/>
    </source>
</evidence>
<dbReference type="EMBL" id="JAGJCF010000016">
    <property type="protein sequence ID" value="MBP0617411.1"/>
    <property type="molecule type" value="Genomic_DNA"/>
</dbReference>
<keyword evidence="7 9" id="KW-0472">Membrane</keyword>
<dbReference type="Proteomes" id="UP000678276">
    <property type="component" value="Unassembled WGS sequence"/>
</dbReference>
<dbReference type="InterPro" id="IPR055348">
    <property type="entry name" value="DctQ"/>
</dbReference>
<dbReference type="InterPro" id="IPR007387">
    <property type="entry name" value="TRAP_DctQ"/>
</dbReference>
<keyword evidence="2 9" id="KW-0813">Transport</keyword>
<comment type="caution">
    <text evidence="11">The sequence shown here is derived from an EMBL/GenBank/DDBJ whole genome shotgun (WGS) entry which is preliminary data.</text>
</comment>
<comment type="subcellular location">
    <subcellularLocation>
        <location evidence="1 9">Cell inner membrane</location>
        <topology evidence="1 9">Multi-pass membrane protein</topology>
    </subcellularLocation>
</comment>
<evidence type="ECO:0000256" key="7">
    <source>
        <dbReference type="ARBA" id="ARBA00023136"/>
    </source>
</evidence>
<keyword evidence="3" id="KW-1003">Cell membrane</keyword>
<accession>A0ABS4BL25</accession>
<reference evidence="11 12" key="1">
    <citation type="submission" date="2021-04" db="EMBL/GenBank/DDBJ databases">
        <title>Whole genome sequence of Jiella sp. KSK16Y-1.</title>
        <authorList>
            <person name="Tuo L."/>
        </authorList>
    </citation>
    <scope>NUCLEOTIDE SEQUENCE [LARGE SCALE GENOMIC DNA]</scope>
    <source>
        <strain evidence="11 12">KSK16Y-1</strain>
    </source>
</reference>
<sequence length="166" mass="17917">MHKVLDFVDRVMTGVVVIALAIIVVVVAIDVVGRYGFGHSLIFANELSRLAFLWMSFLVMPLGISRGMHVSITSVIDGVPAVFRGLLVRAGCLATIVLMGVVFAGAWISIERRSVEMLNTLPISAAWFFYPLAFGSAWSIVHLLVLLVEGGSRQRAVSETTAGMPS</sequence>
<evidence type="ECO:0000313" key="12">
    <source>
        <dbReference type="Proteomes" id="UP000678276"/>
    </source>
</evidence>
<evidence type="ECO:0000256" key="1">
    <source>
        <dbReference type="ARBA" id="ARBA00004429"/>
    </source>
</evidence>
<comment type="similarity">
    <text evidence="8 9">Belongs to the TRAP transporter small permease family.</text>
</comment>
<evidence type="ECO:0000256" key="5">
    <source>
        <dbReference type="ARBA" id="ARBA00022692"/>
    </source>
</evidence>
<keyword evidence="5 9" id="KW-0812">Transmembrane</keyword>
<feature type="domain" description="Tripartite ATP-independent periplasmic transporters DctQ component" evidence="10">
    <location>
        <begin position="23"/>
        <end position="149"/>
    </location>
</feature>
<evidence type="ECO:0000256" key="6">
    <source>
        <dbReference type="ARBA" id="ARBA00022989"/>
    </source>
</evidence>
<organism evidence="11 12">
    <name type="scientific">Jiella mangrovi</name>
    <dbReference type="NCBI Taxonomy" id="2821407"/>
    <lineage>
        <taxon>Bacteria</taxon>
        <taxon>Pseudomonadati</taxon>
        <taxon>Pseudomonadota</taxon>
        <taxon>Alphaproteobacteria</taxon>
        <taxon>Hyphomicrobiales</taxon>
        <taxon>Aurantimonadaceae</taxon>
        <taxon>Jiella</taxon>
    </lineage>
</organism>
<dbReference type="RefSeq" id="WP_209596175.1">
    <property type="nucleotide sequence ID" value="NZ_JAGJCF010000016.1"/>
</dbReference>
<dbReference type="Pfam" id="PF04290">
    <property type="entry name" value="DctQ"/>
    <property type="match status" value="1"/>
</dbReference>
<comment type="function">
    <text evidence="9">Part of the tripartite ATP-independent periplasmic (TRAP) transport system.</text>
</comment>